<dbReference type="InterPro" id="IPR001707">
    <property type="entry name" value="Cmp_AcTrfase"/>
</dbReference>
<protein>
    <submittedName>
        <fullName evidence="1">Uncharacterized protein</fullName>
    </submittedName>
</protein>
<dbReference type="AlphaFoldDB" id="E0Y1U0"/>
<dbReference type="Pfam" id="PF00302">
    <property type="entry name" value="CAT"/>
    <property type="match status" value="1"/>
</dbReference>
<evidence type="ECO:0000313" key="1">
    <source>
        <dbReference type="EMBL" id="ADI20631.1"/>
    </source>
</evidence>
<dbReference type="GO" id="GO:0008811">
    <property type="term" value="F:chloramphenicol O-acetyltransferase activity"/>
    <property type="evidence" value="ECO:0007669"/>
    <property type="project" value="InterPro"/>
</dbReference>
<accession>E0Y1U0</accession>
<dbReference type="EMBL" id="GU474945">
    <property type="protein sequence ID" value="ADI20631.1"/>
    <property type="molecule type" value="Genomic_DNA"/>
</dbReference>
<sequence>MVLTAAILGNFSAPVSTLAKYYTQGDKVLFRWAFQVNHPVFEGFQFGKSFNKLKRYGVKWKAGGKLLLQGSNAAPINN</sequence>
<reference evidence="1" key="1">
    <citation type="journal article" date="2011" name="Environ. Microbiol.">
        <title>Time-series analyses of Monterey Bay coastal microbial picoplankton using a 'genome proxy' microarray.</title>
        <authorList>
            <person name="Rich V.I."/>
            <person name="Pham V.D."/>
            <person name="Eppley J."/>
            <person name="Shi Y."/>
            <person name="DeLong E.F."/>
        </authorList>
    </citation>
    <scope>NUCLEOTIDE SEQUENCE</scope>
</reference>
<dbReference type="Gene3D" id="3.30.559.10">
    <property type="entry name" value="Chloramphenicol acetyltransferase-like domain"/>
    <property type="match status" value="1"/>
</dbReference>
<name>E0Y1U0_9GAMM</name>
<dbReference type="InterPro" id="IPR023213">
    <property type="entry name" value="CAT-like_dom_sf"/>
</dbReference>
<proteinExistence type="predicted"/>
<organism evidence="1">
    <name type="scientific">uncultured gamma proteobacterium EF100_93H11</name>
    <dbReference type="NCBI Taxonomy" id="710976"/>
    <lineage>
        <taxon>Bacteria</taxon>
        <taxon>Pseudomonadati</taxon>
        <taxon>Pseudomonadota</taxon>
        <taxon>Gammaproteobacteria</taxon>
        <taxon>environmental samples</taxon>
    </lineage>
</organism>